<name>A0ABD1YX81_9MARC</name>
<keyword evidence="2" id="KW-1185">Reference proteome</keyword>
<dbReference type="Proteomes" id="UP001605036">
    <property type="component" value="Unassembled WGS sequence"/>
</dbReference>
<accession>A0ABD1YX81</accession>
<organism evidence="1 2">
    <name type="scientific">Riccia fluitans</name>
    <dbReference type="NCBI Taxonomy" id="41844"/>
    <lineage>
        <taxon>Eukaryota</taxon>
        <taxon>Viridiplantae</taxon>
        <taxon>Streptophyta</taxon>
        <taxon>Embryophyta</taxon>
        <taxon>Marchantiophyta</taxon>
        <taxon>Marchantiopsida</taxon>
        <taxon>Marchantiidae</taxon>
        <taxon>Marchantiales</taxon>
        <taxon>Ricciaceae</taxon>
        <taxon>Riccia</taxon>
    </lineage>
</organism>
<gene>
    <name evidence="1" type="ORF">R1flu_006744</name>
</gene>
<reference evidence="1 2" key="1">
    <citation type="submission" date="2024-09" db="EMBL/GenBank/DDBJ databases">
        <title>Chromosome-scale assembly of Riccia fluitans.</title>
        <authorList>
            <person name="Paukszto L."/>
            <person name="Sawicki J."/>
            <person name="Karawczyk K."/>
            <person name="Piernik-Szablinska J."/>
            <person name="Szczecinska M."/>
            <person name="Mazdziarz M."/>
        </authorList>
    </citation>
    <scope>NUCLEOTIDE SEQUENCE [LARGE SCALE GENOMIC DNA]</scope>
    <source>
        <strain evidence="1">Rf_01</strain>
        <tissue evidence="1">Aerial parts of the thallus</tissue>
    </source>
</reference>
<protein>
    <submittedName>
        <fullName evidence="1">Uncharacterized protein</fullName>
    </submittedName>
</protein>
<dbReference type="EMBL" id="JBHFFA010000003">
    <property type="protein sequence ID" value="KAL2635265.1"/>
    <property type="molecule type" value="Genomic_DNA"/>
</dbReference>
<sequence length="66" mass="7429">MILRYRSSGADVSLVGIFRKLRRKPAQDDCEEQRMNCLLLDGVVACCSSKRRILHAEGKAGYENTV</sequence>
<evidence type="ECO:0000313" key="1">
    <source>
        <dbReference type="EMBL" id="KAL2635265.1"/>
    </source>
</evidence>
<comment type="caution">
    <text evidence="1">The sequence shown here is derived from an EMBL/GenBank/DDBJ whole genome shotgun (WGS) entry which is preliminary data.</text>
</comment>
<proteinExistence type="predicted"/>
<evidence type="ECO:0000313" key="2">
    <source>
        <dbReference type="Proteomes" id="UP001605036"/>
    </source>
</evidence>
<dbReference type="AlphaFoldDB" id="A0ABD1YX81"/>